<evidence type="ECO:0000313" key="9">
    <source>
        <dbReference type="EMBL" id="CAB4716386.1"/>
    </source>
</evidence>
<accession>A0A6J6R013</accession>
<dbReference type="NCBIfam" id="NF001211">
    <property type="entry name" value="PRK00179.1"/>
    <property type="match status" value="1"/>
</dbReference>
<dbReference type="Gene3D" id="1.10.1390.10">
    <property type="match status" value="1"/>
</dbReference>
<evidence type="ECO:0000256" key="5">
    <source>
        <dbReference type="ARBA" id="ARBA00022490"/>
    </source>
</evidence>
<dbReference type="FunFam" id="3.40.50.10490:FF:000018">
    <property type="entry name" value="Glucose-6-phosphate isomerase"/>
    <property type="match status" value="1"/>
</dbReference>
<dbReference type="InterPro" id="IPR001672">
    <property type="entry name" value="G6P_Isomerase"/>
</dbReference>
<dbReference type="HAMAP" id="MF_00473">
    <property type="entry name" value="G6P_isomerase"/>
    <property type="match status" value="1"/>
</dbReference>
<dbReference type="GO" id="GO:0006094">
    <property type="term" value="P:gluconeogenesis"/>
    <property type="evidence" value="ECO:0007669"/>
    <property type="project" value="UniProtKB-KW"/>
</dbReference>
<dbReference type="PANTHER" id="PTHR11469">
    <property type="entry name" value="GLUCOSE-6-PHOSPHATE ISOMERASE"/>
    <property type="match status" value="1"/>
</dbReference>
<sequence length="538" mass="57853">MTPDPSANRIWTTLTAAAVGLPDIRSLLDADPDRPIHSTVNAAGITFDYSRQRITPEVLDSLITLADEQGVFNRRAAMFAGEHINATEDRAVLHTALRLPRDASLEVDGVDVVAEVHEVLDRMGSFAKAVRNGEWRGATGKRINAVVNIGIGGSDLGPAMAYEALRNYSKRELTFRFVSNVDPTDLTEAICDLDPARTLFVISSKTFSTLETMTNGQAARTWLVAALGEKAVAKHFVAVSTNTELVEAFGIDRANMFGFWDWVGGRYSMDGAIGLSTMIAIGPKGFAAMLAGFHAMDTHFETEPPARNLPVLMGLLAVWNRNFLNISTNAVLPYSQYLSRFPAYLQQLTMESNGKSVRLDGSAVTYETGAIVWGEPGTNGQHSFYQMIHQGTSPVACDIIVISKSRNPLGDQQNILIANALAQAAVLSRGRSLDEVTADGTDPALAPHKVMPGNRPTTVISAAQLDPFTLGALIALYEHSVFIQGALWGINSFDQWGVELGKKVALGILAVIDGQADAGTLDLATSHSISVIAQQSSN</sequence>
<dbReference type="InterPro" id="IPR018189">
    <property type="entry name" value="Phosphoglucose_isomerase_CS"/>
</dbReference>
<dbReference type="PROSITE" id="PS51463">
    <property type="entry name" value="P_GLUCOSE_ISOMERASE_3"/>
    <property type="match status" value="1"/>
</dbReference>
<evidence type="ECO:0000256" key="7">
    <source>
        <dbReference type="ARBA" id="ARBA00023235"/>
    </source>
</evidence>
<dbReference type="GO" id="GO:0005829">
    <property type="term" value="C:cytosol"/>
    <property type="evidence" value="ECO:0007669"/>
    <property type="project" value="TreeGrafter"/>
</dbReference>
<gene>
    <name evidence="9" type="ORF">UFOPK2625_01287</name>
</gene>
<comment type="similarity">
    <text evidence="2">Belongs to the GPI family.</text>
</comment>
<dbReference type="InterPro" id="IPR046348">
    <property type="entry name" value="SIS_dom_sf"/>
</dbReference>
<dbReference type="GO" id="GO:0048029">
    <property type="term" value="F:monosaccharide binding"/>
    <property type="evidence" value="ECO:0007669"/>
    <property type="project" value="TreeGrafter"/>
</dbReference>
<keyword evidence="6" id="KW-0324">Glycolysis</keyword>
<evidence type="ECO:0000256" key="1">
    <source>
        <dbReference type="ARBA" id="ARBA00004926"/>
    </source>
</evidence>
<dbReference type="UniPathway" id="UPA00109">
    <property type="reaction ID" value="UER00181"/>
</dbReference>
<evidence type="ECO:0000256" key="6">
    <source>
        <dbReference type="ARBA" id="ARBA00023152"/>
    </source>
</evidence>
<dbReference type="GO" id="GO:0097367">
    <property type="term" value="F:carbohydrate derivative binding"/>
    <property type="evidence" value="ECO:0007669"/>
    <property type="project" value="InterPro"/>
</dbReference>
<evidence type="ECO:0000256" key="3">
    <source>
        <dbReference type="ARBA" id="ARBA00011952"/>
    </source>
</evidence>
<proteinExistence type="inferred from homology"/>
<keyword evidence="5" id="KW-0963">Cytoplasm</keyword>
<dbReference type="GO" id="GO:0004347">
    <property type="term" value="F:glucose-6-phosphate isomerase activity"/>
    <property type="evidence" value="ECO:0007669"/>
    <property type="project" value="UniProtKB-EC"/>
</dbReference>
<comment type="catalytic activity">
    <reaction evidence="8">
        <text>alpha-D-glucose 6-phosphate = beta-D-fructose 6-phosphate</text>
        <dbReference type="Rhea" id="RHEA:11816"/>
        <dbReference type="ChEBI" id="CHEBI:57634"/>
        <dbReference type="ChEBI" id="CHEBI:58225"/>
        <dbReference type="EC" id="5.3.1.9"/>
    </reaction>
</comment>
<evidence type="ECO:0000256" key="8">
    <source>
        <dbReference type="ARBA" id="ARBA00029321"/>
    </source>
</evidence>
<dbReference type="PANTHER" id="PTHR11469:SF1">
    <property type="entry name" value="GLUCOSE-6-PHOSPHATE ISOMERASE"/>
    <property type="match status" value="1"/>
</dbReference>
<dbReference type="SUPFAM" id="SSF53697">
    <property type="entry name" value="SIS domain"/>
    <property type="match status" value="1"/>
</dbReference>
<dbReference type="CDD" id="cd05015">
    <property type="entry name" value="SIS_PGI_1"/>
    <property type="match status" value="1"/>
</dbReference>
<protein>
    <recommendedName>
        <fullName evidence="3">glucose-6-phosphate isomerase</fullName>
        <ecNumber evidence="3">5.3.1.9</ecNumber>
    </recommendedName>
</protein>
<keyword evidence="7" id="KW-0413">Isomerase</keyword>
<dbReference type="PROSITE" id="PS00765">
    <property type="entry name" value="P_GLUCOSE_ISOMERASE_1"/>
    <property type="match status" value="1"/>
</dbReference>
<dbReference type="EMBL" id="CAEZXZ010000232">
    <property type="protein sequence ID" value="CAB4716386.1"/>
    <property type="molecule type" value="Genomic_DNA"/>
</dbReference>
<dbReference type="InterPro" id="IPR035476">
    <property type="entry name" value="SIS_PGI_1"/>
</dbReference>
<dbReference type="PROSITE" id="PS00174">
    <property type="entry name" value="P_GLUCOSE_ISOMERASE_2"/>
    <property type="match status" value="1"/>
</dbReference>
<dbReference type="PRINTS" id="PR00662">
    <property type="entry name" value="G6PISOMERASE"/>
</dbReference>
<dbReference type="CDD" id="cd05016">
    <property type="entry name" value="SIS_PGI_2"/>
    <property type="match status" value="1"/>
</dbReference>
<organism evidence="9">
    <name type="scientific">freshwater metagenome</name>
    <dbReference type="NCBI Taxonomy" id="449393"/>
    <lineage>
        <taxon>unclassified sequences</taxon>
        <taxon>metagenomes</taxon>
        <taxon>ecological metagenomes</taxon>
    </lineage>
</organism>
<dbReference type="InterPro" id="IPR023096">
    <property type="entry name" value="G6P_Isomerase_C"/>
</dbReference>
<dbReference type="GO" id="GO:0051156">
    <property type="term" value="P:glucose 6-phosphate metabolic process"/>
    <property type="evidence" value="ECO:0007669"/>
    <property type="project" value="TreeGrafter"/>
</dbReference>
<name>A0A6J6R013_9ZZZZ</name>
<reference evidence="9" key="1">
    <citation type="submission" date="2020-05" db="EMBL/GenBank/DDBJ databases">
        <authorList>
            <person name="Chiriac C."/>
            <person name="Salcher M."/>
            <person name="Ghai R."/>
            <person name="Kavagutti S V."/>
        </authorList>
    </citation>
    <scope>NUCLEOTIDE SEQUENCE</scope>
</reference>
<keyword evidence="4" id="KW-0312">Gluconeogenesis</keyword>
<dbReference type="Gene3D" id="3.40.50.10490">
    <property type="entry name" value="Glucose-6-phosphate isomerase like protein, domain 1"/>
    <property type="match status" value="2"/>
</dbReference>
<dbReference type="Pfam" id="PF00342">
    <property type="entry name" value="PGI"/>
    <property type="match status" value="1"/>
</dbReference>
<dbReference type="InterPro" id="IPR035482">
    <property type="entry name" value="SIS_PGI_2"/>
</dbReference>
<dbReference type="GO" id="GO:0006096">
    <property type="term" value="P:glycolytic process"/>
    <property type="evidence" value="ECO:0007669"/>
    <property type="project" value="UniProtKB-UniPathway"/>
</dbReference>
<dbReference type="EC" id="5.3.1.9" evidence="3"/>
<evidence type="ECO:0000256" key="2">
    <source>
        <dbReference type="ARBA" id="ARBA00006604"/>
    </source>
</evidence>
<dbReference type="AlphaFoldDB" id="A0A6J6R013"/>
<comment type="pathway">
    <text evidence="1">Carbohydrate degradation; glycolysis; D-glyceraldehyde 3-phosphate and glycerone phosphate from D-glucose: step 2/4.</text>
</comment>
<evidence type="ECO:0000256" key="4">
    <source>
        <dbReference type="ARBA" id="ARBA00022432"/>
    </source>
</evidence>